<name>A0A6J4IR76_9ACTN</name>
<organism evidence="2">
    <name type="scientific">uncultured Acidimicrobiales bacterium</name>
    <dbReference type="NCBI Taxonomy" id="310071"/>
    <lineage>
        <taxon>Bacteria</taxon>
        <taxon>Bacillati</taxon>
        <taxon>Actinomycetota</taxon>
        <taxon>Acidimicrobiia</taxon>
        <taxon>Acidimicrobiales</taxon>
        <taxon>environmental samples</taxon>
    </lineage>
</organism>
<feature type="compositionally biased region" description="Basic residues" evidence="1">
    <location>
        <begin position="1"/>
        <end position="10"/>
    </location>
</feature>
<keyword evidence="2" id="KW-0413">Isomerase</keyword>
<dbReference type="AlphaFoldDB" id="A0A6J4IR76"/>
<proteinExistence type="predicted"/>
<feature type="compositionally biased region" description="Basic residues" evidence="1">
    <location>
        <begin position="209"/>
        <end position="224"/>
    </location>
</feature>
<feature type="compositionally biased region" description="Basic residues" evidence="1">
    <location>
        <begin position="112"/>
        <end position="141"/>
    </location>
</feature>
<feature type="compositionally biased region" description="Low complexity" evidence="1">
    <location>
        <begin position="57"/>
        <end position="70"/>
    </location>
</feature>
<protein>
    <submittedName>
        <fullName evidence="2">Enoyl-CoA hydratase/isomerase family protein</fullName>
    </submittedName>
</protein>
<dbReference type="GO" id="GO:0016853">
    <property type="term" value="F:isomerase activity"/>
    <property type="evidence" value="ECO:0007669"/>
    <property type="project" value="UniProtKB-KW"/>
</dbReference>
<evidence type="ECO:0000313" key="2">
    <source>
        <dbReference type="EMBL" id="CAA9258569.1"/>
    </source>
</evidence>
<feature type="non-terminal residue" evidence="2">
    <location>
        <position position="1"/>
    </location>
</feature>
<feature type="non-terminal residue" evidence="2">
    <location>
        <position position="272"/>
    </location>
</feature>
<feature type="compositionally biased region" description="Basic residues" evidence="1">
    <location>
        <begin position="149"/>
        <end position="167"/>
    </location>
</feature>
<feature type="region of interest" description="Disordered" evidence="1">
    <location>
        <begin position="1"/>
        <end position="272"/>
    </location>
</feature>
<gene>
    <name evidence="2" type="ORF">AVDCRST_MAG76-2653</name>
</gene>
<evidence type="ECO:0000256" key="1">
    <source>
        <dbReference type="SAM" id="MobiDB-lite"/>
    </source>
</evidence>
<feature type="compositionally biased region" description="Basic residues" evidence="1">
    <location>
        <begin position="232"/>
        <end position="244"/>
    </location>
</feature>
<feature type="compositionally biased region" description="Basic and acidic residues" evidence="1">
    <location>
        <begin position="183"/>
        <end position="193"/>
    </location>
</feature>
<dbReference type="EMBL" id="CADCSZ010000163">
    <property type="protein sequence ID" value="CAA9258569.1"/>
    <property type="molecule type" value="Genomic_DNA"/>
</dbReference>
<accession>A0A6J4IR76</accession>
<sequence length="272" mass="29921">AERRPHRRAGRPGGHPVAGQPGAAQRHGPGVLDRPAPGHGRARRGPRSAGGRPGRPGPALHGRPGPSGHGRPADRRRGGRLVSGSGGGLPPGGDASPGVDHQRRAVLEAGRGRRARRLHRSRSRPDHRMRHPPLLGRRHLQRPRDPFGHGRRRRHPSAPPPHRRPGPCRRAGPHGSGRRRREGRRDRPGERRAGRPRQPSRGGHGPGRRDRRQRTTRRAGHKARAAGVRGPLGRRRPRLRRRLERRLPPLGRPQRGDGRLLREAPAAVPGHL</sequence>
<reference evidence="2" key="1">
    <citation type="submission" date="2020-02" db="EMBL/GenBank/DDBJ databases">
        <authorList>
            <person name="Meier V. D."/>
        </authorList>
    </citation>
    <scope>NUCLEOTIDE SEQUENCE</scope>
    <source>
        <strain evidence="2">AVDCRST_MAG76</strain>
    </source>
</reference>